<name>A0A0G4HQL3_9ALVE</name>
<evidence type="ECO:0000313" key="2">
    <source>
        <dbReference type="EMBL" id="CEM46579.1"/>
    </source>
</evidence>
<dbReference type="PANTHER" id="PTHR45817">
    <property type="entry name" value="LYSYL OXIDASE-LIKE-RELATED"/>
    <property type="match status" value="1"/>
</dbReference>
<evidence type="ECO:0000256" key="1">
    <source>
        <dbReference type="SAM" id="MobiDB-lite"/>
    </source>
</evidence>
<dbReference type="InterPro" id="IPR050912">
    <property type="entry name" value="LOX-like_protein"/>
</dbReference>
<feature type="region of interest" description="Disordered" evidence="1">
    <location>
        <begin position="138"/>
        <end position="177"/>
    </location>
</feature>
<reference evidence="2" key="1">
    <citation type="submission" date="2014-11" db="EMBL/GenBank/DDBJ databases">
        <authorList>
            <person name="Otto D Thomas"/>
            <person name="Naeem Raeece"/>
        </authorList>
    </citation>
    <scope>NUCLEOTIDE SEQUENCE</scope>
</reference>
<evidence type="ECO:0008006" key="3">
    <source>
        <dbReference type="Google" id="ProtNLM"/>
    </source>
</evidence>
<dbReference type="VEuPathDB" id="CryptoDB:Cvel_30285"/>
<dbReference type="InterPro" id="IPR001695">
    <property type="entry name" value="Lysyl_oxidase"/>
</dbReference>
<dbReference type="GO" id="GO:0005507">
    <property type="term" value="F:copper ion binding"/>
    <property type="evidence" value="ECO:0007669"/>
    <property type="project" value="InterPro"/>
</dbReference>
<feature type="compositionally biased region" description="Basic residues" evidence="1">
    <location>
        <begin position="158"/>
        <end position="177"/>
    </location>
</feature>
<dbReference type="Pfam" id="PF01186">
    <property type="entry name" value="Lysyl_oxidase"/>
    <property type="match status" value="1"/>
</dbReference>
<gene>
    <name evidence="2" type="ORF">Cvel_30285</name>
</gene>
<dbReference type="GO" id="GO:0005615">
    <property type="term" value="C:extracellular space"/>
    <property type="evidence" value="ECO:0007669"/>
    <property type="project" value="TreeGrafter"/>
</dbReference>
<sequence>MQCHRHWHLTGFSEYALIDSSGTVVREGYKNGLCLMDVICGRQRYTCQDQGLSSGCGDIYDHKLNCQWIDITGLDLDQTYTFRWTANEERVISETDYTNNVVEVQVHPASVRRGHVYGAVAPNQCPLEGGEAQSVFMTTGSLTPGEPVNYEAYETPRERRRRERRQRRERRRNRFSD</sequence>
<protein>
    <recommendedName>
        <fullName evidence="3">SRCR domain-containing protein</fullName>
    </recommendedName>
</protein>
<accession>A0A0G4HQL3</accession>
<dbReference type="PANTHER" id="PTHR45817:SF4">
    <property type="entry name" value="LYSYL OXIDASE-LIKE-RELATED"/>
    <property type="match status" value="1"/>
</dbReference>
<dbReference type="AlphaFoldDB" id="A0A0G4HQL3"/>
<dbReference type="GO" id="GO:0004720">
    <property type="term" value="F:protein-lysine 6-oxidase activity"/>
    <property type="evidence" value="ECO:0007669"/>
    <property type="project" value="TreeGrafter"/>
</dbReference>
<proteinExistence type="predicted"/>
<dbReference type="EMBL" id="CDMZ01003496">
    <property type="protein sequence ID" value="CEM46579.1"/>
    <property type="molecule type" value="Genomic_DNA"/>
</dbReference>
<organism evidence="2">
    <name type="scientific">Chromera velia CCMP2878</name>
    <dbReference type="NCBI Taxonomy" id="1169474"/>
    <lineage>
        <taxon>Eukaryota</taxon>
        <taxon>Sar</taxon>
        <taxon>Alveolata</taxon>
        <taxon>Colpodellida</taxon>
        <taxon>Chromeraceae</taxon>
        <taxon>Chromera</taxon>
    </lineage>
</organism>